<evidence type="ECO:0000256" key="1">
    <source>
        <dbReference type="PROSITE-ProRule" id="PRU00169"/>
    </source>
</evidence>
<dbReference type="SMART" id="SM00448">
    <property type="entry name" value="REC"/>
    <property type="match status" value="1"/>
</dbReference>
<evidence type="ECO:0000259" key="2">
    <source>
        <dbReference type="PROSITE" id="PS50110"/>
    </source>
</evidence>
<feature type="modified residue" description="4-aspartylphosphate" evidence="1">
    <location>
        <position position="59"/>
    </location>
</feature>
<keyword evidence="1" id="KW-0597">Phosphoprotein</keyword>
<dbReference type="PANTHER" id="PTHR45566:SF2">
    <property type="entry name" value="NARL SUBFAMILY"/>
    <property type="match status" value="1"/>
</dbReference>
<keyword evidence="4" id="KW-1185">Reference proteome</keyword>
<dbReference type="InterPro" id="IPR011006">
    <property type="entry name" value="CheY-like_superfamily"/>
</dbReference>
<proteinExistence type="predicted"/>
<dbReference type="SUPFAM" id="SSF52172">
    <property type="entry name" value="CheY-like"/>
    <property type="match status" value="1"/>
</dbReference>
<dbReference type="InterPro" id="IPR001789">
    <property type="entry name" value="Sig_transdc_resp-reg_receiver"/>
</dbReference>
<dbReference type="GO" id="GO:0000160">
    <property type="term" value="P:phosphorelay signal transduction system"/>
    <property type="evidence" value="ECO:0007669"/>
    <property type="project" value="InterPro"/>
</dbReference>
<organism evidence="3 4">
    <name type="scientific">Zunongwangia pacifica</name>
    <dbReference type="NCBI Taxonomy" id="2911062"/>
    <lineage>
        <taxon>Bacteria</taxon>
        <taxon>Pseudomonadati</taxon>
        <taxon>Bacteroidota</taxon>
        <taxon>Flavobacteriia</taxon>
        <taxon>Flavobacteriales</taxon>
        <taxon>Flavobacteriaceae</taxon>
        <taxon>Zunongwangia</taxon>
    </lineage>
</organism>
<dbReference type="Gene3D" id="3.40.50.2300">
    <property type="match status" value="1"/>
</dbReference>
<dbReference type="EMBL" id="JAKHSK010000005">
    <property type="protein sequence ID" value="MCL6217673.1"/>
    <property type="molecule type" value="Genomic_DNA"/>
</dbReference>
<dbReference type="RefSeq" id="WP_249600653.1">
    <property type="nucleotide sequence ID" value="NZ_JAKHSK010000005.1"/>
</dbReference>
<evidence type="ECO:0000313" key="4">
    <source>
        <dbReference type="Proteomes" id="UP001139521"/>
    </source>
</evidence>
<dbReference type="InterPro" id="IPR051015">
    <property type="entry name" value="EvgA-like"/>
</dbReference>
<dbReference type="PANTHER" id="PTHR45566">
    <property type="entry name" value="HTH-TYPE TRANSCRIPTIONAL REGULATOR YHJB-RELATED"/>
    <property type="match status" value="1"/>
</dbReference>
<evidence type="ECO:0000313" key="3">
    <source>
        <dbReference type="EMBL" id="MCL6217673.1"/>
    </source>
</evidence>
<sequence length="218" mass="24673">MAKRLKVLIVDDHPIIIEGYKSTLQSCEFNLLLHTANNVDSALQQVNQAEKSFDIIILDIKIPASTDGKIISGEDLGVRFRQITPQSKLIVLTMFNEKYRLQNILRSINPESLMIKSDVGSTELCSAISSISSGIPFYSKTVRELFRTQMTQNITLDENDRKILYYLSKGTKTKNLVDYIPLSLAAIEKRKRNIRKVFGVEESGDKPILDKAIEYGFL</sequence>
<dbReference type="Pfam" id="PF00072">
    <property type="entry name" value="Response_reg"/>
    <property type="match status" value="1"/>
</dbReference>
<accession>A0A9X1ZTY0</accession>
<dbReference type="AlphaFoldDB" id="A0A9X1ZTY0"/>
<dbReference type="Proteomes" id="UP001139521">
    <property type="component" value="Unassembled WGS sequence"/>
</dbReference>
<dbReference type="PROSITE" id="PS50110">
    <property type="entry name" value="RESPONSE_REGULATORY"/>
    <property type="match status" value="1"/>
</dbReference>
<gene>
    <name evidence="3" type="ORF">L1967_05125</name>
</gene>
<feature type="domain" description="Response regulatory" evidence="2">
    <location>
        <begin position="6"/>
        <end position="132"/>
    </location>
</feature>
<reference evidence="3" key="1">
    <citation type="submission" date="2022-01" db="EMBL/GenBank/DDBJ databases">
        <title>Genome sequencing of Zunongwangia sp. M21534 genome.</title>
        <authorList>
            <person name="Chen Y."/>
            <person name="Dong C."/>
            <person name="Shao Z."/>
        </authorList>
    </citation>
    <scope>NUCLEOTIDE SEQUENCE</scope>
    <source>
        <strain evidence="3">MCCC M21534</strain>
    </source>
</reference>
<protein>
    <submittedName>
        <fullName evidence="3">Response regulator</fullName>
    </submittedName>
</protein>
<comment type="caution">
    <text evidence="3">The sequence shown here is derived from an EMBL/GenBank/DDBJ whole genome shotgun (WGS) entry which is preliminary data.</text>
</comment>
<name>A0A9X1ZTY0_9FLAO</name>